<organism evidence="2 3">
    <name type="scientific">Alienimonas californiensis</name>
    <dbReference type="NCBI Taxonomy" id="2527989"/>
    <lineage>
        <taxon>Bacteria</taxon>
        <taxon>Pseudomonadati</taxon>
        <taxon>Planctomycetota</taxon>
        <taxon>Planctomycetia</taxon>
        <taxon>Planctomycetales</taxon>
        <taxon>Planctomycetaceae</taxon>
        <taxon>Alienimonas</taxon>
    </lineage>
</organism>
<dbReference type="EMBL" id="CP036265">
    <property type="protein sequence ID" value="QDT17214.1"/>
    <property type="molecule type" value="Genomic_DNA"/>
</dbReference>
<reference evidence="2 3" key="1">
    <citation type="submission" date="2019-02" db="EMBL/GenBank/DDBJ databases">
        <title>Deep-cultivation of Planctomycetes and their phenomic and genomic characterization uncovers novel biology.</title>
        <authorList>
            <person name="Wiegand S."/>
            <person name="Jogler M."/>
            <person name="Boedeker C."/>
            <person name="Pinto D."/>
            <person name="Vollmers J."/>
            <person name="Rivas-Marin E."/>
            <person name="Kohn T."/>
            <person name="Peeters S.H."/>
            <person name="Heuer A."/>
            <person name="Rast P."/>
            <person name="Oberbeckmann S."/>
            <person name="Bunk B."/>
            <person name="Jeske O."/>
            <person name="Meyerdierks A."/>
            <person name="Storesund J.E."/>
            <person name="Kallscheuer N."/>
            <person name="Luecker S."/>
            <person name="Lage O.M."/>
            <person name="Pohl T."/>
            <person name="Merkel B.J."/>
            <person name="Hornburger P."/>
            <person name="Mueller R.-W."/>
            <person name="Bruemmer F."/>
            <person name="Labrenz M."/>
            <person name="Spormann A.M."/>
            <person name="Op den Camp H."/>
            <person name="Overmann J."/>
            <person name="Amann R."/>
            <person name="Jetten M.S.M."/>
            <person name="Mascher T."/>
            <person name="Medema M.H."/>
            <person name="Devos D.P."/>
            <person name="Kaster A.-K."/>
            <person name="Ovreas L."/>
            <person name="Rohde M."/>
            <person name="Galperin M.Y."/>
            <person name="Jogler C."/>
        </authorList>
    </citation>
    <scope>NUCLEOTIDE SEQUENCE [LARGE SCALE GENOMIC DNA]</scope>
    <source>
        <strain evidence="2 3">CA12</strain>
    </source>
</reference>
<feature type="region of interest" description="Disordered" evidence="1">
    <location>
        <begin position="109"/>
        <end position="133"/>
    </location>
</feature>
<proteinExistence type="predicted"/>
<evidence type="ECO:0000313" key="3">
    <source>
        <dbReference type="Proteomes" id="UP000318741"/>
    </source>
</evidence>
<sequence length="516" mass="54089">MPPIILPQRTLHSFRTALKKHLGLKARDDGPPVRVDADAEGGARLTAVGPDGRGASLYIPGDRPPAGLVLPFDLLAEAGAAKSGDVCLSETDRGSAVVANWDEKGVPRSARHALEKKDRDRAANFEPPSVPEWHDPGEGFGEALRAACDVTDADSTRYALGCVRLDPHAGRIEATDSHHLLIARGFTFSFDKPVLLPAPQVLSAALLRRDDVRVAFLPGGPQAGLCVLQCGDWTIWSPEARDARFPDLDRVVPGGEGKASVTLSEADSAFLADRLDRLPGTGADRRPVTLEVTGGTLLIRAMDEGGTPVELATASSEIGGAAVCVADRRFVARALAAGCTQWALNGPEEPVRCRTPAGEFGPSPAGTTLVFATLAGDPVPAEDAVRLTAAEPAAADRRTAPDTPDTPVAARNGRASHFACQTMTAPKMPRNRLAQNSNGYRTNGDANGHAVGGEENPDGPPDHDALLERVSALGSTLSDAASEARSLATDLRKLKRRNRAVTGALAGLKRLGSLVA</sequence>
<feature type="region of interest" description="Disordered" evidence="1">
    <location>
        <begin position="429"/>
        <end position="463"/>
    </location>
</feature>
<evidence type="ECO:0000256" key="1">
    <source>
        <dbReference type="SAM" id="MobiDB-lite"/>
    </source>
</evidence>
<dbReference type="KEGG" id="acaf:CA12_33260"/>
<evidence type="ECO:0008006" key="4">
    <source>
        <dbReference type="Google" id="ProtNLM"/>
    </source>
</evidence>
<dbReference type="OrthoDB" id="215904at2"/>
<accession>A0A517PCW3</accession>
<feature type="compositionally biased region" description="Basic and acidic residues" evidence="1">
    <location>
        <begin position="109"/>
        <end position="123"/>
    </location>
</feature>
<feature type="region of interest" description="Disordered" evidence="1">
    <location>
        <begin position="391"/>
        <end position="410"/>
    </location>
</feature>
<keyword evidence="3" id="KW-1185">Reference proteome</keyword>
<name>A0A517PCW3_9PLAN</name>
<feature type="compositionally biased region" description="Polar residues" evidence="1">
    <location>
        <begin position="433"/>
        <end position="445"/>
    </location>
</feature>
<dbReference type="AlphaFoldDB" id="A0A517PCW3"/>
<dbReference type="Proteomes" id="UP000318741">
    <property type="component" value="Chromosome"/>
</dbReference>
<evidence type="ECO:0000313" key="2">
    <source>
        <dbReference type="EMBL" id="QDT17214.1"/>
    </source>
</evidence>
<feature type="compositionally biased region" description="Low complexity" evidence="1">
    <location>
        <begin position="401"/>
        <end position="410"/>
    </location>
</feature>
<dbReference type="RefSeq" id="WP_145360106.1">
    <property type="nucleotide sequence ID" value="NZ_CP036265.1"/>
</dbReference>
<dbReference type="Gene3D" id="3.10.150.10">
    <property type="entry name" value="DNA Polymerase III, subunit A, domain 2"/>
    <property type="match status" value="1"/>
</dbReference>
<protein>
    <recommendedName>
        <fullName evidence="4">DNA polymerase III subunit beta</fullName>
    </recommendedName>
</protein>
<gene>
    <name evidence="2" type="ORF">CA12_33260</name>
</gene>